<feature type="transmembrane region" description="Helical" evidence="3">
    <location>
        <begin position="480"/>
        <end position="502"/>
    </location>
</feature>
<accession>A0A7W6LE21</accession>
<organism evidence="4 5">
    <name type="scientific">Rhizobium rhizoryzae</name>
    <dbReference type="NCBI Taxonomy" id="451876"/>
    <lineage>
        <taxon>Bacteria</taxon>
        <taxon>Pseudomonadati</taxon>
        <taxon>Pseudomonadota</taxon>
        <taxon>Alphaproteobacteria</taxon>
        <taxon>Hyphomicrobiales</taxon>
        <taxon>Rhizobiaceae</taxon>
        <taxon>Rhizobium/Agrobacterium group</taxon>
        <taxon>Rhizobium</taxon>
    </lineage>
</organism>
<gene>
    <name evidence="4" type="ORF">GGQ72_001143</name>
</gene>
<feature type="transmembrane region" description="Helical" evidence="3">
    <location>
        <begin position="691"/>
        <end position="709"/>
    </location>
</feature>
<feature type="transmembrane region" description="Helical" evidence="3">
    <location>
        <begin position="540"/>
        <end position="557"/>
    </location>
</feature>
<feature type="transmembrane region" description="Helical" evidence="3">
    <location>
        <begin position="355"/>
        <end position="373"/>
    </location>
</feature>
<sequence length="911" mass="96942">MYELLVLVGVLILLIGQRRLSNRVNQLEAEVKTLTLRLQEGSSANSTDTVPVVNDRPTETLPELETAAHTQPDEPALSETEPATPELIPVAANAKPRESFESRLGAQWTVWVGGLALALGGVFLVRYSIEAGLLGPAARLTLATIFGLLLAAGGEVLRRGSLPRLPQAYNNAMIPGILTAAASVTLLATVFTAHAFYGFLGLTTAFVLLALVSFATLGLSLLHGQALAGLGLVAGLVSPLLVSSDDPSFYVLFGYLTTVWCAATLAARIREWRLLPVFANLLMMCWIMFSWGSAYVLEPSALPPPPASGIALIVMIAGTAFFWPGRRFVADIAEPAAERGLWRYTRRLLARSPKAIMISISLAVMLSILTMVAADLPAIADPVLIFVAVTGCLAGLGAGRRSATIPAIFAGLTAIWGISLFALLDASRVVSSTLPQASVDGWLSSIAPEALGGLILGGIFTLCGCLFIRRNDRIDPEFSVFWALLASIIPLGIASITFINYGALNGDWWHAIAMLLTAAALLATALRISTSENDAAFAHMSRDLLLLGSFGALTLALHCLTKGLATTIGVPIIAAAYVLAASRYRWRGLPWAMIAAAFVTLVRIGWEPTIVGVQNLSTTPVFNQLLAGYGVPAALLTFSAWFLRRWEGRRALNALQGLAALMGLIAIAILVRHGMNGGVLNDAVPTLGEQSIYTLLLIGLSGILMTLDFGNPSGALRYGSILAGVVATLNALFLHLGALNPFFTDENLGSWPLVNLLLPGYLLPALAYAGLAYYARDKRPRPYVVMLAIAAAILVFAWATLSVRWFWQGPHIAEWKGFLSAETYTYSVVWLAIGVGLLVLGSRFNARSLRLASAALVLIAVCKAFLIDMSNLEGILRALSFIGLGGVLIGIGLFYQKVLARSTPAPEEPAA</sequence>
<feature type="transmembrane region" description="Helical" evidence="3">
    <location>
        <begin position="721"/>
        <end position="743"/>
    </location>
</feature>
<dbReference type="AlphaFoldDB" id="A0A7W6LE21"/>
<feature type="transmembrane region" description="Helical" evidence="3">
    <location>
        <begin position="563"/>
        <end position="581"/>
    </location>
</feature>
<feature type="transmembrane region" description="Helical" evidence="3">
    <location>
        <begin position="450"/>
        <end position="468"/>
    </location>
</feature>
<evidence type="ECO:0000313" key="4">
    <source>
        <dbReference type="EMBL" id="MBB4142644.1"/>
    </source>
</evidence>
<feature type="transmembrane region" description="Helical" evidence="3">
    <location>
        <begin position="207"/>
        <end position="237"/>
    </location>
</feature>
<feature type="transmembrane region" description="Helical" evidence="3">
    <location>
        <begin position="137"/>
        <end position="157"/>
    </location>
</feature>
<dbReference type="PANTHER" id="PTHR38434">
    <property type="entry name" value="BLL2549 PROTEIN"/>
    <property type="match status" value="1"/>
</dbReference>
<keyword evidence="1" id="KW-0175">Coiled coil</keyword>
<dbReference type="PANTHER" id="PTHR38434:SF1">
    <property type="entry name" value="BLL2549 PROTEIN"/>
    <property type="match status" value="1"/>
</dbReference>
<feature type="region of interest" description="Disordered" evidence="2">
    <location>
        <begin position="65"/>
        <end position="85"/>
    </location>
</feature>
<comment type="caution">
    <text evidence="4">The sequence shown here is derived from an EMBL/GenBank/DDBJ whole genome shotgun (WGS) entry which is preliminary data.</text>
</comment>
<dbReference type="PIRSF" id="PIRSF035905">
    <property type="entry name" value="UCP035905_mp"/>
    <property type="match status" value="1"/>
</dbReference>
<reference evidence="4 5" key="1">
    <citation type="submission" date="2020-08" db="EMBL/GenBank/DDBJ databases">
        <title>Genomic Encyclopedia of Type Strains, Phase IV (KMG-IV): sequencing the most valuable type-strain genomes for metagenomic binning, comparative biology and taxonomic classification.</title>
        <authorList>
            <person name="Goeker M."/>
        </authorList>
    </citation>
    <scope>NUCLEOTIDE SEQUENCE [LARGE SCALE GENOMIC DNA]</scope>
    <source>
        <strain evidence="4 5">DSM 29514</strain>
    </source>
</reference>
<keyword evidence="3" id="KW-0812">Transmembrane</keyword>
<evidence type="ECO:0000313" key="5">
    <source>
        <dbReference type="Proteomes" id="UP000519897"/>
    </source>
</evidence>
<feature type="coiled-coil region" evidence="1">
    <location>
        <begin position="17"/>
        <end position="44"/>
    </location>
</feature>
<feature type="transmembrane region" description="Helical" evidence="3">
    <location>
        <begin position="588"/>
        <end position="606"/>
    </location>
</feature>
<feature type="transmembrane region" description="Helical" evidence="3">
    <location>
        <begin position="851"/>
        <end position="869"/>
    </location>
</feature>
<protein>
    <submittedName>
        <fullName evidence="4">Putative membrane protein</fullName>
    </submittedName>
</protein>
<keyword evidence="3" id="KW-1133">Transmembrane helix</keyword>
<dbReference type="Pfam" id="PF10101">
    <property type="entry name" value="DUF2339"/>
    <property type="match status" value="1"/>
</dbReference>
<evidence type="ECO:0000256" key="3">
    <source>
        <dbReference type="SAM" id="Phobius"/>
    </source>
</evidence>
<dbReference type="RefSeq" id="WP_165136530.1">
    <property type="nucleotide sequence ID" value="NZ_CP049250.1"/>
</dbReference>
<evidence type="ECO:0000256" key="1">
    <source>
        <dbReference type="SAM" id="Coils"/>
    </source>
</evidence>
<feature type="transmembrane region" description="Helical" evidence="3">
    <location>
        <begin position="306"/>
        <end position="323"/>
    </location>
</feature>
<dbReference type="InterPro" id="IPR019286">
    <property type="entry name" value="DUF2339_TM"/>
</dbReference>
<name>A0A7W6LE21_9HYPH</name>
<feature type="transmembrane region" description="Helical" evidence="3">
    <location>
        <begin position="405"/>
        <end position="424"/>
    </location>
</feature>
<feature type="transmembrane region" description="Helical" evidence="3">
    <location>
        <begin position="108"/>
        <end position="125"/>
    </location>
</feature>
<feature type="transmembrane region" description="Helical" evidence="3">
    <location>
        <begin position="274"/>
        <end position="294"/>
    </location>
</feature>
<proteinExistence type="predicted"/>
<evidence type="ECO:0000256" key="2">
    <source>
        <dbReference type="SAM" id="MobiDB-lite"/>
    </source>
</evidence>
<feature type="transmembrane region" description="Helical" evidence="3">
    <location>
        <begin position="177"/>
        <end position="200"/>
    </location>
</feature>
<dbReference type="Proteomes" id="UP000519897">
    <property type="component" value="Unassembled WGS sequence"/>
</dbReference>
<feature type="transmembrane region" description="Helical" evidence="3">
    <location>
        <begin position="651"/>
        <end position="671"/>
    </location>
</feature>
<feature type="transmembrane region" description="Helical" evidence="3">
    <location>
        <begin position="749"/>
        <end position="771"/>
    </location>
</feature>
<feature type="transmembrane region" description="Helical" evidence="3">
    <location>
        <begin position="875"/>
        <end position="895"/>
    </location>
</feature>
<feature type="transmembrane region" description="Helical" evidence="3">
    <location>
        <begin position="827"/>
        <end position="844"/>
    </location>
</feature>
<dbReference type="InterPro" id="IPR014600">
    <property type="entry name" value="UCP035905_mem"/>
</dbReference>
<dbReference type="EMBL" id="JACIEC010000001">
    <property type="protein sequence ID" value="MBB4142644.1"/>
    <property type="molecule type" value="Genomic_DNA"/>
</dbReference>
<feature type="transmembrane region" description="Helical" evidence="3">
    <location>
        <begin position="249"/>
        <end position="267"/>
    </location>
</feature>
<feature type="transmembrane region" description="Helical" evidence="3">
    <location>
        <begin position="626"/>
        <end position="644"/>
    </location>
</feature>
<keyword evidence="5" id="KW-1185">Reference proteome</keyword>
<feature type="transmembrane region" description="Helical" evidence="3">
    <location>
        <begin position="508"/>
        <end position="528"/>
    </location>
</feature>
<feature type="transmembrane region" description="Helical" evidence="3">
    <location>
        <begin position="783"/>
        <end position="807"/>
    </location>
</feature>
<keyword evidence="3" id="KW-0472">Membrane</keyword>
<feature type="transmembrane region" description="Helical" evidence="3">
    <location>
        <begin position="379"/>
        <end position="398"/>
    </location>
</feature>